<keyword evidence="2" id="KW-1185">Reference proteome</keyword>
<proteinExistence type="predicted"/>
<comment type="caution">
    <text evidence="1">The sequence shown here is derived from an EMBL/GenBank/DDBJ whole genome shotgun (WGS) entry which is preliminary data.</text>
</comment>
<gene>
    <name evidence="1" type="ORF">Rhe02_47160</name>
</gene>
<evidence type="ECO:0000313" key="2">
    <source>
        <dbReference type="Proteomes" id="UP000612899"/>
    </source>
</evidence>
<dbReference type="RefSeq" id="WP_203910463.1">
    <property type="nucleotide sequence ID" value="NZ_BONY01000029.1"/>
</dbReference>
<protein>
    <submittedName>
        <fullName evidence="1">Uncharacterized protein</fullName>
    </submittedName>
</protein>
<dbReference type="EMBL" id="BONY01000029">
    <property type="protein sequence ID" value="GIH06649.1"/>
    <property type="molecule type" value="Genomic_DNA"/>
</dbReference>
<accession>A0A8J3QAY8</accession>
<sequence>MKKALELATQFRDFVNRVGSHYDQEAPGHLLSFFVDFAQEPETRFISQTRGDHGMLMVTWAVISAWFAQRPEDFAGIRDLVTATADLRLDDLDRLPFPFDKEEWDDWVFGYLHGGT</sequence>
<dbReference type="AlphaFoldDB" id="A0A8J3QAY8"/>
<dbReference type="Proteomes" id="UP000612899">
    <property type="component" value="Unassembled WGS sequence"/>
</dbReference>
<reference evidence="1" key="1">
    <citation type="submission" date="2021-01" db="EMBL/GenBank/DDBJ databases">
        <title>Whole genome shotgun sequence of Rhizocola hellebori NBRC 109834.</title>
        <authorList>
            <person name="Komaki H."/>
            <person name="Tamura T."/>
        </authorList>
    </citation>
    <scope>NUCLEOTIDE SEQUENCE</scope>
    <source>
        <strain evidence="1">NBRC 109834</strain>
    </source>
</reference>
<name>A0A8J3QAY8_9ACTN</name>
<evidence type="ECO:0000313" key="1">
    <source>
        <dbReference type="EMBL" id="GIH06649.1"/>
    </source>
</evidence>
<organism evidence="1 2">
    <name type="scientific">Rhizocola hellebori</name>
    <dbReference type="NCBI Taxonomy" id="1392758"/>
    <lineage>
        <taxon>Bacteria</taxon>
        <taxon>Bacillati</taxon>
        <taxon>Actinomycetota</taxon>
        <taxon>Actinomycetes</taxon>
        <taxon>Micromonosporales</taxon>
        <taxon>Micromonosporaceae</taxon>
        <taxon>Rhizocola</taxon>
    </lineage>
</organism>